<dbReference type="Proteomes" id="UP000282654">
    <property type="component" value="Unassembled WGS sequence"/>
</dbReference>
<dbReference type="NCBIfam" id="TIGR02832">
    <property type="entry name" value="spo_yunB"/>
    <property type="match status" value="1"/>
</dbReference>
<dbReference type="PIRSF" id="PIRSF021383">
    <property type="entry name" value="YunB"/>
    <property type="match status" value="1"/>
</dbReference>
<evidence type="ECO:0000313" key="1">
    <source>
        <dbReference type="EMBL" id="RPF46546.1"/>
    </source>
</evidence>
<name>A0A3N5AMY9_9THEO</name>
<reference evidence="1 2" key="1">
    <citation type="submission" date="2018-11" db="EMBL/GenBank/DDBJ databases">
        <title>Genomic Encyclopedia of Type Strains, Phase IV (KMG-IV): sequencing the most valuable type-strain genomes for metagenomic binning, comparative biology and taxonomic classification.</title>
        <authorList>
            <person name="Goeker M."/>
        </authorList>
    </citation>
    <scope>NUCLEOTIDE SEQUENCE [LARGE SCALE GENOMIC DNA]</scope>
    <source>
        <strain evidence="1 2">DSM 102936</strain>
    </source>
</reference>
<dbReference type="InterPro" id="IPR014197">
    <property type="entry name" value="Sporulation_prot_YunB"/>
</dbReference>
<proteinExistence type="predicted"/>
<organism evidence="1 2">
    <name type="scientific">Thermodesulfitimonas autotrophica</name>
    <dbReference type="NCBI Taxonomy" id="1894989"/>
    <lineage>
        <taxon>Bacteria</taxon>
        <taxon>Bacillati</taxon>
        <taxon>Bacillota</taxon>
        <taxon>Clostridia</taxon>
        <taxon>Thermoanaerobacterales</taxon>
        <taxon>Thermoanaerobacteraceae</taxon>
        <taxon>Thermodesulfitimonas</taxon>
    </lineage>
</organism>
<accession>A0A3N5AMY9</accession>
<evidence type="ECO:0000313" key="2">
    <source>
        <dbReference type="Proteomes" id="UP000282654"/>
    </source>
</evidence>
<comment type="caution">
    <text evidence="1">The sequence shown here is derived from an EMBL/GenBank/DDBJ whole genome shotgun (WGS) entry which is preliminary data.</text>
</comment>
<keyword evidence="2" id="KW-1185">Reference proteome</keyword>
<dbReference type="EMBL" id="RKRE01000002">
    <property type="protein sequence ID" value="RPF46546.1"/>
    <property type="molecule type" value="Genomic_DNA"/>
</dbReference>
<protein>
    <submittedName>
        <fullName evidence="1">Sporulation protein YunB</fullName>
    </submittedName>
</protein>
<sequence>MFKRRRVRPLLWFLFFLGLCGGFFVFIEHNLFPTIMAIAEAKATQMSVAAVNDAVRSELLSRRIRYEDLIAVHKDQAGRVVLIQANAVKITEMASDVAVTVEKTLAQLPKEEFGIPLGQVLGSQILANYGPRIKVRIVPVGAVKVGMLEKFEAAGINQTRHRFFLHLDTSVRIVIPLQKKDVRVNTEIPLVENVIVGTVPSTYVSVPGLTEWLASK</sequence>
<dbReference type="RefSeq" id="WP_170157696.1">
    <property type="nucleotide sequence ID" value="NZ_RKRE01000002.1"/>
</dbReference>
<dbReference type="AlphaFoldDB" id="A0A3N5AMY9"/>
<dbReference type="Pfam" id="PF09560">
    <property type="entry name" value="Spore_YunB"/>
    <property type="match status" value="1"/>
</dbReference>
<gene>
    <name evidence="1" type="ORF">EDD75_0783</name>
</gene>